<keyword evidence="1" id="KW-1133">Transmembrane helix</keyword>
<dbReference type="Proteomes" id="UP000294562">
    <property type="component" value="Unassembled WGS sequence"/>
</dbReference>
<dbReference type="AlphaFoldDB" id="A0A4R6B5L6"/>
<dbReference type="RefSeq" id="WP_133340930.1">
    <property type="nucleotide sequence ID" value="NZ_SMZO01000001.1"/>
</dbReference>
<organism evidence="2 3">
    <name type="scientific">Meridianimarinicoccus aquatilis</name>
    <dbReference type="NCBI Taxonomy" id="2552766"/>
    <lineage>
        <taxon>Bacteria</taxon>
        <taxon>Pseudomonadati</taxon>
        <taxon>Pseudomonadota</taxon>
        <taxon>Alphaproteobacteria</taxon>
        <taxon>Rhodobacterales</taxon>
        <taxon>Paracoccaceae</taxon>
        <taxon>Meridianimarinicoccus</taxon>
    </lineage>
</organism>
<comment type="caution">
    <text evidence="2">The sequence shown here is derived from an EMBL/GenBank/DDBJ whole genome shotgun (WGS) entry which is preliminary data.</text>
</comment>
<feature type="transmembrane region" description="Helical" evidence="1">
    <location>
        <begin position="21"/>
        <end position="42"/>
    </location>
</feature>
<dbReference type="EMBL" id="SMZO01000001">
    <property type="protein sequence ID" value="TDL91426.1"/>
    <property type="molecule type" value="Genomic_DNA"/>
</dbReference>
<accession>A0A4R6B5L6</accession>
<keyword evidence="1" id="KW-0472">Membrane</keyword>
<keyword evidence="1" id="KW-0812">Transmembrane</keyword>
<evidence type="ECO:0000256" key="1">
    <source>
        <dbReference type="SAM" id="Phobius"/>
    </source>
</evidence>
<evidence type="ECO:0000313" key="2">
    <source>
        <dbReference type="EMBL" id="TDL91426.1"/>
    </source>
</evidence>
<sequence length="84" mass="8766">MRNYSEQATHAHHTDAVRHDANPVGVIGLDVVLTSIALLFLLDTSLPLLASLGAAWIGGAVATIGLLTVFVVCEHITQRAGHGA</sequence>
<reference evidence="2 3" key="1">
    <citation type="submission" date="2019-03" db="EMBL/GenBank/DDBJ databases">
        <title>Rhodobacteraceae bacterium SM1902, a new member of the family Rhodobacteraceae isolated from Yantai.</title>
        <authorList>
            <person name="Sun Y."/>
        </authorList>
    </citation>
    <scope>NUCLEOTIDE SEQUENCE [LARGE SCALE GENOMIC DNA]</scope>
    <source>
        <strain evidence="2 3">SM1902</strain>
    </source>
</reference>
<protein>
    <submittedName>
        <fullName evidence="2">Uncharacterized protein</fullName>
    </submittedName>
</protein>
<keyword evidence="3" id="KW-1185">Reference proteome</keyword>
<evidence type="ECO:0000313" key="3">
    <source>
        <dbReference type="Proteomes" id="UP000294562"/>
    </source>
</evidence>
<gene>
    <name evidence="2" type="ORF">E2L05_00510</name>
</gene>
<feature type="transmembrane region" description="Helical" evidence="1">
    <location>
        <begin position="48"/>
        <end position="73"/>
    </location>
</feature>
<proteinExistence type="predicted"/>
<name>A0A4R6B5L6_9RHOB</name>